<evidence type="ECO:0008006" key="3">
    <source>
        <dbReference type="Google" id="ProtNLM"/>
    </source>
</evidence>
<accession>A0A2Z6R3H6</accession>
<evidence type="ECO:0000313" key="1">
    <source>
        <dbReference type="EMBL" id="GBB92214.1"/>
    </source>
</evidence>
<gene>
    <name evidence="1" type="ORF">RclHR1_19860001</name>
</gene>
<organism evidence="1 2">
    <name type="scientific">Rhizophagus clarus</name>
    <dbReference type="NCBI Taxonomy" id="94130"/>
    <lineage>
        <taxon>Eukaryota</taxon>
        <taxon>Fungi</taxon>
        <taxon>Fungi incertae sedis</taxon>
        <taxon>Mucoromycota</taxon>
        <taxon>Glomeromycotina</taxon>
        <taxon>Glomeromycetes</taxon>
        <taxon>Glomerales</taxon>
        <taxon>Glomeraceae</taxon>
        <taxon>Rhizophagus</taxon>
    </lineage>
</organism>
<keyword evidence="2" id="KW-1185">Reference proteome</keyword>
<dbReference type="Proteomes" id="UP000247702">
    <property type="component" value="Unassembled WGS sequence"/>
</dbReference>
<name>A0A2Z6R3H6_9GLOM</name>
<evidence type="ECO:0000313" key="2">
    <source>
        <dbReference type="Proteomes" id="UP000247702"/>
    </source>
</evidence>
<proteinExistence type="predicted"/>
<dbReference type="EMBL" id="BEXD01001097">
    <property type="protein sequence ID" value="GBB92214.1"/>
    <property type="molecule type" value="Genomic_DNA"/>
</dbReference>
<sequence>MLLILVLFSHKVYKSKPPTCVKKKKEKEKKNPHANMNKILTEILQQIFKELLKDSAKDGYSALMVNREWCNTMIPMLWENPFATGHRYNHYKIVRTLLSTLDNYSRTSLIDNGIDLSSSKSGTIFDYAFFIRNIPYDYIYKGIKDYVSSEYESETFNIIIDNNYDIKIKNIRLIFHQLLSSIINKSEFIKTIRRFHYGPHTKELDIIEDEINMIPYLPGANKSLKELYGIHISNKLNFTKFQTGLSQICKNITLVKINCETMDSSRSLASLIRSQKKLVILIIEFSEDDIFVPILESLENHKESLEYLSLKNCNFNIISEKALETLKSCKKLEILGLNHCTGLDNMKLLSLSTSFPLLRKFTFNYKKYYPLENFLIGIIKTANTNLRKITLDSFTLKITEAILKYATNFTSCELGQSEFSSAEVLKKQYIDFSTRLRNNKDYIYHKKHEPFRTFILKNNYT</sequence>
<dbReference type="AlphaFoldDB" id="A0A2Z6R3H6"/>
<protein>
    <recommendedName>
        <fullName evidence="3">F-box domain-containing protein</fullName>
    </recommendedName>
</protein>
<dbReference type="SUPFAM" id="SSF52047">
    <property type="entry name" value="RNI-like"/>
    <property type="match status" value="1"/>
</dbReference>
<comment type="caution">
    <text evidence="1">The sequence shown here is derived from an EMBL/GenBank/DDBJ whole genome shotgun (WGS) entry which is preliminary data.</text>
</comment>
<dbReference type="InterPro" id="IPR032675">
    <property type="entry name" value="LRR_dom_sf"/>
</dbReference>
<reference evidence="1 2" key="1">
    <citation type="submission" date="2017-11" db="EMBL/GenBank/DDBJ databases">
        <title>The genome of Rhizophagus clarus HR1 reveals common genetic basis of auxotrophy among arbuscular mycorrhizal fungi.</title>
        <authorList>
            <person name="Kobayashi Y."/>
        </authorList>
    </citation>
    <scope>NUCLEOTIDE SEQUENCE [LARGE SCALE GENOMIC DNA]</scope>
    <source>
        <strain evidence="1 2">HR1</strain>
    </source>
</reference>
<dbReference type="Gene3D" id="3.80.10.10">
    <property type="entry name" value="Ribonuclease Inhibitor"/>
    <property type="match status" value="1"/>
</dbReference>